<keyword evidence="1" id="KW-1133">Transmembrane helix</keyword>
<feature type="transmembrane region" description="Helical" evidence="1">
    <location>
        <begin position="78"/>
        <end position="96"/>
    </location>
</feature>
<dbReference type="RefSeq" id="WP_005592472.1">
    <property type="nucleotide sequence ID" value="NZ_CAUVBM010000010.1"/>
</dbReference>
<sequence length="513" mass="57456">MFDGYFKHFLHFAQQYCLAITVNVKKRWKYLLLLWLMVLAIYVYLGGSIIFIPKTLLIITGLIGSLAVCVDGKIHNKVCTMIILMGSIFAFITPVLDAPDENAHYSRALYISEGHLYLPSKPKEFQVSKDVVIADKVMKTPLIKSGLDKVRTSSDKAYYPQFVATNASSFVPYLPQVVGILIAKILGLSVFASILLGRLSNLIVYSLLVRLAIKKSNGKELLFSTIAMIPMAVYLASSFSTDGMANGLTFLLLGTFCSLVGQNKVDVKDICIFASLCLLMATIKLPYVLLVGLLLFIPKNKFKSRHIYLYIITAIVFVAIISFLWLRLSSGINITQVNDVANPVEKLKYTFAHLKTFSLFSFKELINLIPNLLPSLFTFGWLSYGLGNLMWFYLPFIACIIFMIPQYNPLPTFSKFGTLLVGFGITLGILMTAYLMWGKVTEMSFNGIQGRYFIGVILSMGLALNVSHFYVPIPVVLTNEEEERRDSLVLFIALLFIVMSIVLTILEYYGVKA</sequence>
<feature type="transmembrane region" description="Helical" evidence="1">
    <location>
        <begin position="390"/>
        <end position="407"/>
    </location>
</feature>
<accession>A0A3R9LS08</accession>
<feature type="transmembrane region" description="Helical" evidence="1">
    <location>
        <begin position="273"/>
        <end position="295"/>
    </location>
</feature>
<dbReference type="Proteomes" id="UP000272213">
    <property type="component" value="Unassembled WGS sequence"/>
</dbReference>
<feature type="transmembrane region" description="Helical" evidence="1">
    <location>
        <begin position="307"/>
        <end position="326"/>
    </location>
</feature>
<dbReference type="EMBL" id="RJPM01000002">
    <property type="protein sequence ID" value="RSJ77072.1"/>
    <property type="molecule type" value="Genomic_DNA"/>
</dbReference>
<reference evidence="2 3" key="1">
    <citation type="submission" date="2018-11" db="EMBL/GenBank/DDBJ databases">
        <title>Species Designations Belie Phenotypic and Genotypic Heterogeneity in Oral Streptococci.</title>
        <authorList>
            <person name="Velsko I."/>
        </authorList>
    </citation>
    <scope>NUCLEOTIDE SEQUENCE [LARGE SCALE GENOMIC DNA]</scope>
    <source>
        <strain evidence="2 3">BCA6</strain>
    </source>
</reference>
<feature type="transmembrane region" description="Helical" evidence="1">
    <location>
        <begin position="419"/>
        <end position="437"/>
    </location>
</feature>
<feature type="transmembrane region" description="Helical" evidence="1">
    <location>
        <begin position="220"/>
        <end position="237"/>
    </location>
</feature>
<gene>
    <name evidence="2" type="ORF">D8798_04435</name>
</gene>
<feature type="transmembrane region" description="Helical" evidence="1">
    <location>
        <begin position="488"/>
        <end position="511"/>
    </location>
</feature>
<organism evidence="2 3">
    <name type="scientific">Streptococcus cristatus</name>
    <dbReference type="NCBI Taxonomy" id="45634"/>
    <lineage>
        <taxon>Bacteria</taxon>
        <taxon>Bacillati</taxon>
        <taxon>Bacillota</taxon>
        <taxon>Bacilli</taxon>
        <taxon>Lactobacillales</taxon>
        <taxon>Streptococcaceae</taxon>
        <taxon>Streptococcus</taxon>
    </lineage>
</organism>
<feature type="transmembrane region" description="Helical" evidence="1">
    <location>
        <begin position="243"/>
        <end position="261"/>
    </location>
</feature>
<dbReference type="InterPro" id="IPR018674">
    <property type="entry name" value="DUF2142_membrane"/>
</dbReference>
<dbReference type="Pfam" id="PF09913">
    <property type="entry name" value="DUF2142"/>
    <property type="match status" value="1"/>
</dbReference>
<evidence type="ECO:0000256" key="1">
    <source>
        <dbReference type="SAM" id="Phobius"/>
    </source>
</evidence>
<feature type="transmembrane region" description="Helical" evidence="1">
    <location>
        <begin position="28"/>
        <end position="45"/>
    </location>
</feature>
<name>A0A3R9LS08_STRCR</name>
<dbReference type="GeneID" id="48423155"/>
<comment type="caution">
    <text evidence="2">The sequence shown here is derived from an EMBL/GenBank/DDBJ whole genome shotgun (WGS) entry which is preliminary data.</text>
</comment>
<keyword evidence="1" id="KW-0812">Transmembrane</keyword>
<evidence type="ECO:0000313" key="3">
    <source>
        <dbReference type="Proteomes" id="UP000272213"/>
    </source>
</evidence>
<evidence type="ECO:0000313" key="2">
    <source>
        <dbReference type="EMBL" id="RSJ77072.1"/>
    </source>
</evidence>
<feature type="transmembrane region" description="Helical" evidence="1">
    <location>
        <begin position="452"/>
        <end position="476"/>
    </location>
</feature>
<dbReference type="AlphaFoldDB" id="A0A3R9LS08"/>
<evidence type="ECO:0008006" key="4">
    <source>
        <dbReference type="Google" id="ProtNLM"/>
    </source>
</evidence>
<feature type="transmembrane region" description="Helical" evidence="1">
    <location>
        <begin position="177"/>
        <end position="199"/>
    </location>
</feature>
<proteinExistence type="predicted"/>
<keyword evidence="1" id="KW-0472">Membrane</keyword>
<protein>
    <recommendedName>
        <fullName evidence="4">DUF2142 domain-containing protein</fullName>
    </recommendedName>
</protein>